<dbReference type="SUPFAM" id="SSF53335">
    <property type="entry name" value="S-adenosyl-L-methionine-dependent methyltransferases"/>
    <property type="match status" value="1"/>
</dbReference>
<name>A0A4R7V043_9PSEU</name>
<feature type="domain" description="Methyltransferase type 11" evidence="2">
    <location>
        <begin position="42"/>
        <end position="128"/>
    </location>
</feature>
<dbReference type="Proteomes" id="UP000294927">
    <property type="component" value="Unassembled WGS sequence"/>
</dbReference>
<dbReference type="InterPro" id="IPR013216">
    <property type="entry name" value="Methyltransf_11"/>
</dbReference>
<reference evidence="3 4" key="1">
    <citation type="submission" date="2019-03" db="EMBL/GenBank/DDBJ databases">
        <title>Genomic Encyclopedia of Archaeal and Bacterial Type Strains, Phase II (KMG-II): from individual species to whole genera.</title>
        <authorList>
            <person name="Goeker M."/>
        </authorList>
    </citation>
    <scope>NUCLEOTIDE SEQUENCE [LARGE SCALE GENOMIC DNA]</scope>
    <source>
        <strain evidence="3 4">DSM 45499</strain>
    </source>
</reference>
<comment type="caution">
    <text evidence="3">The sequence shown here is derived from an EMBL/GenBank/DDBJ whole genome shotgun (WGS) entry which is preliminary data.</text>
</comment>
<dbReference type="InterPro" id="IPR050508">
    <property type="entry name" value="Methyltransf_Superfamily"/>
</dbReference>
<dbReference type="InterPro" id="IPR029063">
    <property type="entry name" value="SAM-dependent_MTases_sf"/>
</dbReference>
<dbReference type="Pfam" id="PF08241">
    <property type="entry name" value="Methyltransf_11"/>
    <property type="match status" value="1"/>
</dbReference>
<organism evidence="3 4">
    <name type="scientific">Actinophytocola oryzae</name>
    <dbReference type="NCBI Taxonomy" id="502181"/>
    <lineage>
        <taxon>Bacteria</taxon>
        <taxon>Bacillati</taxon>
        <taxon>Actinomycetota</taxon>
        <taxon>Actinomycetes</taxon>
        <taxon>Pseudonocardiales</taxon>
        <taxon>Pseudonocardiaceae</taxon>
    </lineage>
</organism>
<keyword evidence="4" id="KW-1185">Reference proteome</keyword>
<feature type="region of interest" description="Disordered" evidence="1">
    <location>
        <begin position="1"/>
        <end position="20"/>
    </location>
</feature>
<keyword evidence="3" id="KW-0808">Transferase</keyword>
<evidence type="ECO:0000313" key="3">
    <source>
        <dbReference type="EMBL" id="TDV42613.1"/>
    </source>
</evidence>
<dbReference type="CDD" id="cd02440">
    <property type="entry name" value="AdoMet_MTases"/>
    <property type="match status" value="1"/>
</dbReference>
<dbReference type="PANTHER" id="PTHR42912">
    <property type="entry name" value="METHYLTRANSFERASE"/>
    <property type="match status" value="1"/>
</dbReference>
<dbReference type="GO" id="GO:0032259">
    <property type="term" value="P:methylation"/>
    <property type="evidence" value="ECO:0007669"/>
    <property type="project" value="UniProtKB-KW"/>
</dbReference>
<evidence type="ECO:0000259" key="2">
    <source>
        <dbReference type="Pfam" id="PF08241"/>
    </source>
</evidence>
<dbReference type="PANTHER" id="PTHR42912:SF93">
    <property type="entry name" value="N6-ADENOSINE-METHYLTRANSFERASE TMT1A"/>
    <property type="match status" value="1"/>
</dbReference>
<dbReference type="OrthoDB" id="3763870at2"/>
<dbReference type="GO" id="GO:0008757">
    <property type="term" value="F:S-adenosylmethionine-dependent methyltransferase activity"/>
    <property type="evidence" value="ECO:0007669"/>
    <property type="project" value="InterPro"/>
</dbReference>
<dbReference type="AlphaFoldDB" id="A0A4R7V043"/>
<protein>
    <submittedName>
        <fullName evidence="3">Methyltransferase family protein</fullName>
    </submittedName>
</protein>
<feature type="compositionally biased region" description="Polar residues" evidence="1">
    <location>
        <begin position="258"/>
        <end position="270"/>
    </location>
</feature>
<evidence type="ECO:0000313" key="4">
    <source>
        <dbReference type="Proteomes" id="UP000294927"/>
    </source>
</evidence>
<evidence type="ECO:0000256" key="1">
    <source>
        <dbReference type="SAM" id="MobiDB-lite"/>
    </source>
</evidence>
<proteinExistence type="predicted"/>
<sequence length="270" mass="28244">MIAATTSREGGRDWPPLPEREHRPLHQAVLTALGPLEGRCLLDVGCGVGSFLRAAQRRGALVAGTDSAVTRLEVARWALPDADLRLTEPGDALPFDNGTFDVVTTRTAEGSAVLAEPARVVRPGGLVAVGTWARPRGCWTETFAGHLRRLALLPPETDDDPAAELAAAGLTVRGGGNVRFTATFPNSAAAWRAMLTCEDMLSAIGAVGEAAVREAFADSVSGNVAPDGTVCLPKTFRYAVAATGESTSWSSGHRPDNESASVSDQDSGRD</sequence>
<dbReference type="EMBL" id="SOCP01000017">
    <property type="protein sequence ID" value="TDV42613.1"/>
    <property type="molecule type" value="Genomic_DNA"/>
</dbReference>
<accession>A0A4R7V043</accession>
<gene>
    <name evidence="3" type="ORF">CLV71_11783</name>
</gene>
<dbReference type="Gene3D" id="3.40.50.150">
    <property type="entry name" value="Vaccinia Virus protein VP39"/>
    <property type="match status" value="1"/>
</dbReference>
<keyword evidence="3" id="KW-0489">Methyltransferase</keyword>
<feature type="region of interest" description="Disordered" evidence="1">
    <location>
        <begin position="245"/>
        <end position="270"/>
    </location>
</feature>
<dbReference type="RefSeq" id="WP_133907218.1">
    <property type="nucleotide sequence ID" value="NZ_SOCP01000017.1"/>
</dbReference>